<sequence length="324" mass="34705">MKMMMTVLDTTLPIVVTLLLGFFAAWHHDFTSSDAPILNRMVLTYAVPMAIFAGTITTSREYLIESLPLFTTITAGVVITYIVVYFISRLLLRLSLSASALVAVAVAGPAVPFFGPAILEGVFGTSGAVPMAIGSIVINVTIVPFTVYLLTVGRMKSERAENNKEIEEHAGSIFIDHLKETVQKPLVWAPILAVIIVFSGLDLSSLFGKSLDLLGSSASGVALFASGIMLAAYKIRLDFLTWFIVILKNIAAPAAIYFAASALGLDHKTVAQAVITMAIPAMPIIVVFAIEYKVAEKNMPSALLLSTILSPLTIGGFIYLLTAF</sequence>
<feature type="transmembrane region" description="Helical" evidence="7">
    <location>
        <begin position="6"/>
        <end position="25"/>
    </location>
</feature>
<evidence type="ECO:0000256" key="6">
    <source>
        <dbReference type="ARBA" id="ARBA00023136"/>
    </source>
</evidence>
<dbReference type="GO" id="GO:0016020">
    <property type="term" value="C:membrane"/>
    <property type="evidence" value="ECO:0007669"/>
    <property type="project" value="UniProtKB-SubCell"/>
</dbReference>
<dbReference type="Proteomes" id="UP000245059">
    <property type="component" value="Unassembled WGS sequence"/>
</dbReference>
<name>A0A2U2ATL3_9GAMM</name>
<accession>A0A2U2ATL3</accession>
<dbReference type="Proteomes" id="UP000245217">
    <property type="component" value="Unassembled WGS sequence"/>
</dbReference>
<feature type="transmembrane region" description="Helical" evidence="7">
    <location>
        <begin position="186"/>
        <end position="207"/>
    </location>
</feature>
<feature type="transmembrane region" description="Helical" evidence="7">
    <location>
        <begin position="269"/>
        <end position="290"/>
    </location>
</feature>
<feature type="transmembrane region" description="Helical" evidence="7">
    <location>
        <begin position="240"/>
        <end position="263"/>
    </location>
</feature>
<proteinExistence type="predicted"/>
<keyword evidence="11" id="KW-1185">Reference proteome</keyword>
<feature type="transmembrane region" description="Helical" evidence="7">
    <location>
        <begin position="37"/>
        <end position="57"/>
    </location>
</feature>
<keyword evidence="4 7" id="KW-0812">Transmembrane</keyword>
<organism evidence="8 10">
    <name type="scientific">Ignatzschineria cameli</name>
    <dbReference type="NCBI Taxonomy" id="2182793"/>
    <lineage>
        <taxon>Bacteria</taxon>
        <taxon>Pseudomonadati</taxon>
        <taxon>Pseudomonadota</taxon>
        <taxon>Gammaproteobacteria</taxon>
        <taxon>Cardiobacteriales</taxon>
        <taxon>Ignatzschineriaceae</taxon>
        <taxon>Ignatzschineria</taxon>
    </lineage>
</organism>
<evidence type="ECO:0000256" key="4">
    <source>
        <dbReference type="ARBA" id="ARBA00022692"/>
    </source>
</evidence>
<evidence type="ECO:0000256" key="5">
    <source>
        <dbReference type="ARBA" id="ARBA00022989"/>
    </source>
</evidence>
<gene>
    <name evidence="8" type="ORF">DC077_01970</name>
    <name evidence="9" type="ORF">DC078_02720</name>
</gene>
<dbReference type="InterPro" id="IPR004776">
    <property type="entry name" value="Mem_transp_PIN-like"/>
</dbReference>
<dbReference type="EMBL" id="QEWW01000001">
    <property type="protein sequence ID" value="PWD88064.1"/>
    <property type="molecule type" value="Genomic_DNA"/>
</dbReference>
<comment type="caution">
    <text evidence="8">The sequence shown here is derived from an EMBL/GenBank/DDBJ whole genome shotgun (WGS) entry which is preliminary data.</text>
</comment>
<dbReference type="EMBL" id="QEWV01000002">
    <property type="protein sequence ID" value="PWD93757.1"/>
    <property type="molecule type" value="Genomic_DNA"/>
</dbReference>
<reference evidence="8" key="1">
    <citation type="journal article" date="2018" name="Genome Announc.">
        <title>Ignatzschineria cameli sp. nov., isolated from necrotic foot tissue of dromedaries (Camelus dromedarius) and associated maggots (Wohlfahrtia species) in Dubai.</title>
        <authorList>
            <person name="Tsang C.C."/>
            <person name="Tang J.Y."/>
            <person name="Fong J.Y."/>
            <person name="Kinne J."/>
            <person name="Lee H.H."/>
            <person name="Joseph M."/>
            <person name="Jose S."/>
            <person name="Schuster R.K."/>
            <person name="Tang Y."/>
            <person name="Sivakumar S."/>
            <person name="Chen J.H."/>
            <person name="Teng J.L."/>
            <person name="Lau S.K."/>
            <person name="Wernery U."/>
            <person name="Woo P.C."/>
        </authorList>
    </citation>
    <scope>NUCLEOTIDE SEQUENCE</scope>
    <source>
        <strain evidence="8">UAE-HKU57</strain>
        <strain evidence="9">UAE-HKU58</strain>
    </source>
</reference>
<evidence type="ECO:0000256" key="1">
    <source>
        <dbReference type="ARBA" id="ARBA00004141"/>
    </source>
</evidence>
<dbReference type="PANTHER" id="PTHR36838">
    <property type="entry name" value="AUXIN EFFLUX CARRIER FAMILY PROTEIN"/>
    <property type="match status" value="1"/>
</dbReference>
<evidence type="ECO:0000313" key="10">
    <source>
        <dbReference type="Proteomes" id="UP000245059"/>
    </source>
</evidence>
<keyword evidence="6 7" id="KW-0472">Membrane</keyword>
<reference evidence="10 11" key="2">
    <citation type="submission" date="2018-05" db="EMBL/GenBank/DDBJ databases">
        <title>Ignatzschineria dubaiensis sp. nov., isolated from necrotic foot tissues of dromedaries (Camelus dromedarius) and associated maggots in Dubai, United Arab Emirates.</title>
        <authorList>
            <person name="Tsang C.C."/>
            <person name="Tang J.Y.M."/>
            <person name="Fong J.Y.H."/>
            <person name="Kinne J."/>
            <person name="Lee H.H."/>
            <person name="Joseph M."/>
            <person name="Jose S."/>
            <person name="Schuster R.K."/>
            <person name="Tang Y."/>
            <person name="Sivakumar S."/>
            <person name="Chen J.H.K."/>
            <person name="Teng J.L.L."/>
            <person name="Lau S.K.P."/>
            <person name="Wernery U."/>
            <person name="Woo P.C.Y."/>
        </authorList>
    </citation>
    <scope>NUCLEOTIDE SEQUENCE [LARGE SCALE GENOMIC DNA]</scope>
    <source>
        <strain evidence="10">UAE-HKU57</strain>
        <strain evidence="11">UAE-HKU58</strain>
    </source>
</reference>
<feature type="transmembrane region" description="Helical" evidence="7">
    <location>
        <begin position="213"/>
        <end position="233"/>
    </location>
</feature>
<keyword evidence="5 7" id="KW-1133">Transmembrane helix</keyword>
<comment type="subcellular location">
    <subcellularLocation>
        <location evidence="1">Membrane</location>
        <topology evidence="1">Multi-pass membrane protein</topology>
    </subcellularLocation>
</comment>
<dbReference type="GO" id="GO:0055085">
    <property type="term" value="P:transmembrane transport"/>
    <property type="evidence" value="ECO:0007669"/>
    <property type="project" value="InterPro"/>
</dbReference>
<evidence type="ECO:0000313" key="8">
    <source>
        <dbReference type="EMBL" id="PWD88064.1"/>
    </source>
</evidence>
<feature type="transmembrane region" description="Helical" evidence="7">
    <location>
        <begin position="69"/>
        <end position="88"/>
    </location>
</feature>
<dbReference type="AlphaFoldDB" id="A0A2U2ATL3"/>
<keyword evidence="2" id="KW-0813">Transport</keyword>
<feature type="transmembrane region" description="Helical" evidence="7">
    <location>
        <begin position="131"/>
        <end position="150"/>
    </location>
</feature>
<evidence type="ECO:0000256" key="3">
    <source>
        <dbReference type="ARBA" id="ARBA00022475"/>
    </source>
</evidence>
<evidence type="ECO:0000256" key="2">
    <source>
        <dbReference type="ARBA" id="ARBA00022448"/>
    </source>
</evidence>
<dbReference type="PANTHER" id="PTHR36838:SF1">
    <property type="entry name" value="SLR1864 PROTEIN"/>
    <property type="match status" value="1"/>
</dbReference>
<evidence type="ECO:0000313" key="9">
    <source>
        <dbReference type="EMBL" id="PWD93757.1"/>
    </source>
</evidence>
<protein>
    <submittedName>
        <fullName evidence="8">Permease</fullName>
    </submittedName>
</protein>
<keyword evidence="3" id="KW-1003">Cell membrane</keyword>
<feature type="transmembrane region" description="Helical" evidence="7">
    <location>
        <begin position="302"/>
        <end position="321"/>
    </location>
</feature>
<feature type="transmembrane region" description="Helical" evidence="7">
    <location>
        <begin position="100"/>
        <end position="119"/>
    </location>
</feature>
<dbReference type="Pfam" id="PF03547">
    <property type="entry name" value="Mem_trans"/>
    <property type="match status" value="1"/>
</dbReference>
<evidence type="ECO:0000313" key="11">
    <source>
        <dbReference type="Proteomes" id="UP000245217"/>
    </source>
</evidence>
<evidence type="ECO:0000256" key="7">
    <source>
        <dbReference type="SAM" id="Phobius"/>
    </source>
</evidence>